<dbReference type="PANTHER" id="PTHR14381">
    <property type="entry name" value="DACTYLIN"/>
    <property type="match status" value="1"/>
</dbReference>
<gene>
    <name evidence="2" type="ORF">TGEB3V08_LOCUS5569</name>
</gene>
<evidence type="ECO:0000313" key="2">
    <source>
        <dbReference type="EMBL" id="CAD7594101.1"/>
    </source>
</evidence>
<dbReference type="GO" id="GO:0019005">
    <property type="term" value="C:SCF ubiquitin ligase complex"/>
    <property type="evidence" value="ECO:0007669"/>
    <property type="project" value="TreeGrafter"/>
</dbReference>
<proteinExistence type="predicted"/>
<feature type="repeat" description="WD" evidence="1">
    <location>
        <begin position="143"/>
        <end position="165"/>
    </location>
</feature>
<dbReference type="Gene3D" id="2.130.10.10">
    <property type="entry name" value="YVTN repeat-like/Quinoprotein amine dehydrogenase"/>
    <property type="match status" value="1"/>
</dbReference>
<dbReference type="GO" id="GO:0031146">
    <property type="term" value="P:SCF-dependent proteasomal ubiquitin-dependent protein catabolic process"/>
    <property type="evidence" value="ECO:0007669"/>
    <property type="project" value="TreeGrafter"/>
</dbReference>
<organism evidence="2">
    <name type="scientific">Timema genevievae</name>
    <name type="common">Walking stick</name>
    <dbReference type="NCBI Taxonomy" id="629358"/>
    <lineage>
        <taxon>Eukaryota</taxon>
        <taxon>Metazoa</taxon>
        <taxon>Ecdysozoa</taxon>
        <taxon>Arthropoda</taxon>
        <taxon>Hexapoda</taxon>
        <taxon>Insecta</taxon>
        <taxon>Pterygota</taxon>
        <taxon>Neoptera</taxon>
        <taxon>Polyneoptera</taxon>
        <taxon>Phasmatodea</taxon>
        <taxon>Timematodea</taxon>
        <taxon>Timematoidea</taxon>
        <taxon>Timematidae</taxon>
        <taxon>Timema</taxon>
    </lineage>
</organism>
<dbReference type="PANTHER" id="PTHR14381:SF1">
    <property type="entry name" value="F-BOX_WD REPEAT-CONTAINING PROTEIN 4"/>
    <property type="match status" value="1"/>
</dbReference>
<dbReference type="InterPro" id="IPR052301">
    <property type="entry name" value="SCF_F-box/WD-repeat"/>
</dbReference>
<dbReference type="InterPro" id="IPR001680">
    <property type="entry name" value="WD40_rpt"/>
</dbReference>
<dbReference type="PROSITE" id="PS50082">
    <property type="entry name" value="WD_REPEATS_2"/>
    <property type="match status" value="1"/>
</dbReference>
<dbReference type="SUPFAM" id="SSF50978">
    <property type="entry name" value="WD40 repeat-like"/>
    <property type="match status" value="1"/>
</dbReference>
<dbReference type="InterPro" id="IPR015943">
    <property type="entry name" value="WD40/YVTN_repeat-like_dom_sf"/>
</dbReference>
<accession>A0A7R9PMB2</accession>
<evidence type="ECO:0000256" key="1">
    <source>
        <dbReference type="PROSITE-ProRule" id="PRU00221"/>
    </source>
</evidence>
<reference evidence="2" key="1">
    <citation type="submission" date="2020-11" db="EMBL/GenBank/DDBJ databases">
        <authorList>
            <person name="Tran Van P."/>
        </authorList>
    </citation>
    <scope>NUCLEOTIDE SEQUENCE</scope>
</reference>
<name>A0A7R9PMB2_TIMGE</name>
<dbReference type="EMBL" id="OE841094">
    <property type="protein sequence ID" value="CAD7594101.1"/>
    <property type="molecule type" value="Genomic_DNA"/>
</dbReference>
<sequence length="232" mass="25343">MFRHLAHLYDVNAVDANDSIVVSGSKDKMFKSHPSSQEPKGYTEMPAGPRSCEVVVGWVWQFSSLINKVTCQPSAEINLGDRVLCLSLSPCGSVCSIGTSGHYGVAPLHLFDMQCGSLLANLQGVLKFGAGTLDMSWDGPHTLLSAGYDTYIRLWDTRVGSIVLSWEDPHDSVLYCLQTDGGNTIMCGTSHHCRTQLWDKRVTRRGLANAPVVLIQTIEDGEVEVRILVGFS</sequence>
<dbReference type="InterPro" id="IPR036322">
    <property type="entry name" value="WD40_repeat_dom_sf"/>
</dbReference>
<keyword evidence="1" id="KW-0853">WD repeat</keyword>
<protein>
    <submittedName>
        <fullName evidence="2">Uncharacterized protein</fullName>
    </submittedName>
</protein>
<dbReference type="AlphaFoldDB" id="A0A7R9PMB2"/>